<feature type="binding site" evidence="4 6">
    <location>
        <position position="110"/>
    </location>
    <ligand>
        <name>substrate</name>
    </ligand>
</feature>
<keyword evidence="3 4" id="KW-0413">Isomerase</keyword>
<dbReference type="InterPro" id="IPR020094">
    <property type="entry name" value="TruA/RsuA/RluB/E/F_N"/>
</dbReference>
<dbReference type="Gene3D" id="3.30.70.660">
    <property type="entry name" value="Pseudouridine synthase I, catalytic domain, C-terminal subdomain"/>
    <property type="match status" value="1"/>
</dbReference>
<dbReference type="AlphaFoldDB" id="A0A1H8B0J4"/>
<accession>A0A1H8B0J4</accession>
<dbReference type="InterPro" id="IPR020103">
    <property type="entry name" value="PsdUridine_synth_cat_dom_sf"/>
</dbReference>
<dbReference type="InterPro" id="IPR020095">
    <property type="entry name" value="PsdUridine_synth_TruA_C"/>
</dbReference>
<proteinExistence type="inferred from homology"/>
<dbReference type="RefSeq" id="WP_123810996.1">
    <property type="nucleotide sequence ID" value="NZ_FOCG01000001.1"/>
</dbReference>
<dbReference type="PANTHER" id="PTHR11142:SF0">
    <property type="entry name" value="TRNA PSEUDOURIDINE SYNTHASE-LIKE 1"/>
    <property type="match status" value="1"/>
</dbReference>
<dbReference type="STRING" id="474960.SAMN05216180_1641"/>
<dbReference type="Gene3D" id="3.30.70.580">
    <property type="entry name" value="Pseudouridine synthase I, catalytic domain, N-terminal subdomain"/>
    <property type="match status" value="1"/>
</dbReference>
<dbReference type="HAMAP" id="MF_00171">
    <property type="entry name" value="TruA"/>
    <property type="match status" value="1"/>
</dbReference>
<protein>
    <recommendedName>
        <fullName evidence="4">tRNA pseudouridine synthase A</fullName>
        <ecNumber evidence="4">5.4.99.12</ecNumber>
    </recommendedName>
    <alternativeName>
        <fullName evidence="4">tRNA pseudouridine(38-40) synthase</fullName>
    </alternativeName>
    <alternativeName>
        <fullName evidence="4">tRNA pseudouridylate synthase I</fullName>
    </alternativeName>
    <alternativeName>
        <fullName evidence="4">tRNA-uridine isomerase I</fullName>
    </alternativeName>
</protein>
<name>A0A1H8B0J4_9FIRM</name>
<comment type="similarity">
    <text evidence="1 4 7">Belongs to the tRNA pseudouridine synthase TruA family.</text>
</comment>
<comment type="function">
    <text evidence="4">Formation of pseudouridine at positions 38, 39 and 40 in the anticodon stem and loop of transfer RNAs.</text>
</comment>
<feature type="domain" description="Pseudouridine synthase I TruA alpha/beta" evidence="8">
    <location>
        <begin position="146"/>
        <end position="245"/>
    </location>
</feature>
<dbReference type="Pfam" id="PF01416">
    <property type="entry name" value="PseudoU_synth_1"/>
    <property type="match status" value="2"/>
</dbReference>
<evidence type="ECO:0000256" key="3">
    <source>
        <dbReference type="ARBA" id="ARBA00023235"/>
    </source>
</evidence>
<dbReference type="GO" id="GO:0003723">
    <property type="term" value="F:RNA binding"/>
    <property type="evidence" value="ECO:0007669"/>
    <property type="project" value="InterPro"/>
</dbReference>
<dbReference type="CDD" id="cd02570">
    <property type="entry name" value="PseudoU_synth_EcTruA"/>
    <property type="match status" value="1"/>
</dbReference>
<dbReference type="InterPro" id="IPR020097">
    <property type="entry name" value="PsdUridine_synth_TruA_a/b_dom"/>
</dbReference>
<keyword evidence="10" id="KW-1185">Reference proteome</keyword>
<dbReference type="EC" id="5.4.99.12" evidence="4"/>
<dbReference type="FunFam" id="3.30.70.580:FF:000001">
    <property type="entry name" value="tRNA pseudouridine synthase A"/>
    <property type="match status" value="1"/>
</dbReference>
<evidence type="ECO:0000313" key="9">
    <source>
        <dbReference type="EMBL" id="SEM76293.1"/>
    </source>
</evidence>
<dbReference type="SUPFAM" id="SSF55120">
    <property type="entry name" value="Pseudouridine synthase"/>
    <property type="match status" value="1"/>
</dbReference>
<dbReference type="GO" id="GO:0031119">
    <property type="term" value="P:tRNA pseudouridine synthesis"/>
    <property type="evidence" value="ECO:0007669"/>
    <property type="project" value="UniProtKB-UniRule"/>
</dbReference>
<reference evidence="9 10" key="1">
    <citation type="submission" date="2016-10" db="EMBL/GenBank/DDBJ databases">
        <authorList>
            <person name="de Groot N.N."/>
        </authorList>
    </citation>
    <scope>NUCLEOTIDE SEQUENCE [LARGE SCALE GENOMIC DNA]</scope>
    <source>
        <strain evidence="9 10">CGMCC 1.5070</strain>
    </source>
</reference>
<dbReference type="GO" id="GO:0160147">
    <property type="term" value="F:tRNA pseudouridine(38-40) synthase activity"/>
    <property type="evidence" value="ECO:0007669"/>
    <property type="project" value="UniProtKB-EC"/>
</dbReference>
<comment type="subunit">
    <text evidence="4">Homodimer.</text>
</comment>
<evidence type="ECO:0000259" key="8">
    <source>
        <dbReference type="Pfam" id="PF01416"/>
    </source>
</evidence>
<feature type="domain" description="Pseudouridine synthase I TruA alpha/beta" evidence="8">
    <location>
        <begin position="10"/>
        <end position="104"/>
    </location>
</feature>
<dbReference type="PANTHER" id="PTHR11142">
    <property type="entry name" value="PSEUDOURIDYLATE SYNTHASE"/>
    <property type="match status" value="1"/>
</dbReference>
<evidence type="ECO:0000256" key="5">
    <source>
        <dbReference type="PIRSR" id="PIRSR001430-1"/>
    </source>
</evidence>
<keyword evidence="2 4" id="KW-0819">tRNA processing</keyword>
<evidence type="ECO:0000256" key="6">
    <source>
        <dbReference type="PIRSR" id="PIRSR001430-2"/>
    </source>
</evidence>
<evidence type="ECO:0000256" key="4">
    <source>
        <dbReference type="HAMAP-Rule" id="MF_00171"/>
    </source>
</evidence>
<dbReference type="InterPro" id="IPR001406">
    <property type="entry name" value="PsdUridine_synth_TruA"/>
</dbReference>
<evidence type="ECO:0000256" key="1">
    <source>
        <dbReference type="ARBA" id="ARBA00009375"/>
    </source>
</evidence>
<dbReference type="Proteomes" id="UP000199158">
    <property type="component" value="Unassembled WGS sequence"/>
</dbReference>
<dbReference type="NCBIfam" id="TIGR00071">
    <property type="entry name" value="hisT_truA"/>
    <property type="match status" value="1"/>
</dbReference>
<dbReference type="OrthoDB" id="9811823at2"/>
<organism evidence="9 10">
    <name type="scientific">Hydrogenoanaerobacterium saccharovorans</name>
    <dbReference type="NCBI Taxonomy" id="474960"/>
    <lineage>
        <taxon>Bacteria</taxon>
        <taxon>Bacillati</taxon>
        <taxon>Bacillota</taxon>
        <taxon>Clostridia</taxon>
        <taxon>Eubacteriales</taxon>
        <taxon>Oscillospiraceae</taxon>
        <taxon>Hydrogenoanaerobacterium</taxon>
    </lineage>
</organism>
<evidence type="ECO:0000256" key="7">
    <source>
        <dbReference type="RuleBase" id="RU003792"/>
    </source>
</evidence>
<evidence type="ECO:0000256" key="2">
    <source>
        <dbReference type="ARBA" id="ARBA00022694"/>
    </source>
</evidence>
<dbReference type="PIRSF" id="PIRSF001430">
    <property type="entry name" value="tRNA_psdUrid_synth"/>
    <property type="match status" value="1"/>
</dbReference>
<evidence type="ECO:0000313" key="10">
    <source>
        <dbReference type="Proteomes" id="UP000199158"/>
    </source>
</evidence>
<sequence length="245" mass="28016">MRNIKLTICYLGTNYHGFQVQNNGITVCEAMQNAIERIFGKRYDIKGCSRTDAGVHANRYCLNFFAATEMPLWGIKKALNAVLPDDIAVQCAEDVPEDFHARYSCKGKRYLYKIWNCDYKNPFLQGLAYHYFRTIDLVQAQAVCDIFVGTHDFAAFCGGKNTQEDTIRTITACGMRRSGNLVEFYVEGDGFLYNMVRILVGTVIAVCENRLNLQDIPRIMKLGVRRVECKTMPAWGLYLDEVFYE</sequence>
<comment type="caution">
    <text evidence="4">Lacks conserved residue(s) required for the propagation of feature annotation.</text>
</comment>
<dbReference type="EMBL" id="FOCG01000001">
    <property type="protein sequence ID" value="SEM76293.1"/>
    <property type="molecule type" value="Genomic_DNA"/>
</dbReference>
<gene>
    <name evidence="4" type="primary">truA</name>
    <name evidence="9" type="ORF">SAMN05216180_1641</name>
</gene>
<feature type="active site" description="Nucleophile" evidence="4 5">
    <location>
        <position position="52"/>
    </location>
</feature>
<comment type="catalytic activity">
    <reaction evidence="4 7">
        <text>uridine(38/39/40) in tRNA = pseudouridine(38/39/40) in tRNA</text>
        <dbReference type="Rhea" id="RHEA:22376"/>
        <dbReference type="Rhea" id="RHEA-COMP:10085"/>
        <dbReference type="Rhea" id="RHEA-COMP:10087"/>
        <dbReference type="ChEBI" id="CHEBI:65314"/>
        <dbReference type="ChEBI" id="CHEBI:65315"/>
        <dbReference type="EC" id="5.4.99.12"/>
    </reaction>
</comment>